<dbReference type="EnsemblProtists" id="HpaT809552">
    <property type="protein sequence ID" value="HpaP809552"/>
    <property type="gene ID" value="HpaG809552"/>
</dbReference>
<evidence type="ECO:0008006" key="3">
    <source>
        <dbReference type="Google" id="ProtNLM"/>
    </source>
</evidence>
<evidence type="ECO:0000313" key="1">
    <source>
        <dbReference type="EnsemblProtists" id="HpaP809552"/>
    </source>
</evidence>
<name>M4BSW7_HYAAE</name>
<dbReference type="InParanoid" id="M4BSW7"/>
<keyword evidence="2" id="KW-1185">Reference proteome</keyword>
<evidence type="ECO:0000313" key="2">
    <source>
        <dbReference type="Proteomes" id="UP000011713"/>
    </source>
</evidence>
<reference evidence="1" key="2">
    <citation type="submission" date="2015-06" db="UniProtKB">
        <authorList>
            <consortium name="EnsemblProtists"/>
        </authorList>
    </citation>
    <scope>IDENTIFICATION</scope>
    <source>
        <strain evidence="1">Emoy2</strain>
    </source>
</reference>
<dbReference type="VEuPathDB" id="FungiDB:HpaG809552"/>
<dbReference type="Proteomes" id="UP000011713">
    <property type="component" value="Unassembled WGS sequence"/>
</dbReference>
<dbReference type="AlphaFoldDB" id="M4BSW7"/>
<reference evidence="2" key="1">
    <citation type="journal article" date="2010" name="Science">
        <title>Signatures of adaptation to obligate biotrophy in the Hyaloperonospora arabidopsidis genome.</title>
        <authorList>
            <person name="Baxter L."/>
            <person name="Tripathy S."/>
            <person name="Ishaque N."/>
            <person name="Boot N."/>
            <person name="Cabral A."/>
            <person name="Kemen E."/>
            <person name="Thines M."/>
            <person name="Ah-Fong A."/>
            <person name="Anderson R."/>
            <person name="Badejoko W."/>
            <person name="Bittner-Eddy P."/>
            <person name="Boore J.L."/>
            <person name="Chibucos M.C."/>
            <person name="Coates M."/>
            <person name="Dehal P."/>
            <person name="Delehaunty K."/>
            <person name="Dong S."/>
            <person name="Downton P."/>
            <person name="Dumas B."/>
            <person name="Fabro G."/>
            <person name="Fronick C."/>
            <person name="Fuerstenberg S.I."/>
            <person name="Fulton L."/>
            <person name="Gaulin E."/>
            <person name="Govers F."/>
            <person name="Hughes L."/>
            <person name="Humphray S."/>
            <person name="Jiang R.H."/>
            <person name="Judelson H."/>
            <person name="Kamoun S."/>
            <person name="Kyung K."/>
            <person name="Meijer H."/>
            <person name="Minx P."/>
            <person name="Morris P."/>
            <person name="Nelson J."/>
            <person name="Phuntumart V."/>
            <person name="Qutob D."/>
            <person name="Rehmany A."/>
            <person name="Rougon-Cardoso A."/>
            <person name="Ryden P."/>
            <person name="Torto-Alalibo T."/>
            <person name="Studholme D."/>
            <person name="Wang Y."/>
            <person name="Win J."/>
            <person name="Wood J."/>
            <person name="Clifton S.W."/>
            <person name="Rogers J."/>
            <person name="Van den Ackerveken G."/>
            <person name="Jones J.D."/>
            <person name="McDowell J.M."/>
            <person name="Beynon J."/>
            <person name="Tyler B.M."/>
        </authorList>
    </citation>
    <scope>NUCLEOTIDE SEQUENCE [LARGE SCALE GENOMIC DNA]</scope>
    <source>
        <strain evidence="2">Emoy2</strain>
    </source>
</reference>
<sequence length="100" mass="11104">MGSRLRGAAPLPWSVPDVTPNRSVTKALGAQAFRYCKTLFANPLLNFAARIDAKAGKDEWQRAALMQTARQVWSHDNGSLWASSTCTLLGEPRKKVVERY</sequence>
<dbReference type="HOGENOM" id="CLU_2311546_0_0_1"/>
<dbReference type="EMBL" id="JH597790">
    <property type="status" value="NOT_ANNOTATED_CDS"/>
    <property type="molecule type" value="Genomic_DNA"/>
</dbReference>
<organism evidence="1 2">
    <name type="scientific">Hyaloperonospora arabidopsidis (strain Emoy2)</name>
    <name type="common">Downy mildew agent</name>
    <name type="synonym">Peronospora arabidopsidis</name>
    <dbReference type="NCBI Taxonomy" id="559515"/>
    <lineage>
        <taxon>Eukaryota</taxon>
        <taxon>Sar</taxon>
        <taxon>Stramenopiles</taxon>
        <taxon>Oomycota</taxon>
        <taxon>Peronosporomycetes</taxon>
        <taxon>Peronosporales</taxon>
        <taxon>Peronosporaceae</taxon>
        <taxon>Hyaloperonospora</taxon>
    </lineage>
</organism>
<proteinExistence type="predicted"/>
<accession>M4BSW7</accession>
<protein>
    <recommendedName>
        <fullName evidence="3">RxLR effector candidate protein</fullName>
    </recommendedName>
</protein>